<dbReference type="GO" id="GO:0016787">
    <property type="term" value="F:hydrolase activity"/>
    <property type="evidence" value="ECO:0007669"/>
    <property type="project" value="UniProtKB-KW"/>
</dbReference>
<protein>
    <submittedName>
        <fullName evidence="3">Pimeloyl-ACP methyl ester carboxylesterase</fullName>
    </submittedName>
</protein>
<reference evidence="4" key="1">
    <citation type="submission" date="2017-01" db="EMBL/GenBank/DDBJ databases">
        <authorList>
            <person name="Varghese N."/>
            <person name="Submissions S."/>
        </authorList>
    </citation>
    <scope>NUCLEOTIDE SEQUENCE [LARGE SCALE GENOMIC DNA]</scope>
    <source>
        <strain evidence="4">CGMCC 1.7737</strain>
    </source>
</reference>
<keyword evidence="4" id="KW-1185">Reference proteome</keyword>
<dbReference type="InterPro" id="IPR000639">
    <property type="entry name" value="Epox_hydrolase-like"/>
</dbReference>
<dbReference type="RefSeq" id="WP_076429130.1">
    <property type="nucleotide sequence ID" value="NZ_FTNO01000001.1"/>
</dbReference>
<accession>A0A1N6Y4H7</accession>
<dbReference type="Pfam" id="PF00561">
    <property type="entry name" value="Abhydrolase_1"/>
    <property type="match status" value="1"/>
</dbReference>
<evidence type="ECO:0000313" key="4">
    <source>
        <dbReference type="Proteomes" id="UP000186914"/>
    </source>
</evidence>
<evidence type="ECO:0000259" key="2">
    <source>
        <dbReference type="Pfam" id="PF00561"/>
    </source>
</evidence>
<evidence type="ECO:0000256" key="1">
    <source>
        <dbReference type="ARBA" id="ARBA00022801"/>
    </source>
</evidence>
<proteinExistence type="predicted"/>
<sequence length="293" mass="33933">MPELTHDDAIVNGVRHHYVEAGEGPLVVLLHGFPEFWYSWRKQIPALAEAGYRVVAPDLRGYNASEKPHSVEQYGLDELVGDVLGLIDHFDEESAHIVGHDWGGLIAWEVAIRHPERVEKLAVLNAPHPERFREMLRTPEQLRRSWYVFYFQLPWLPERLLSIRNYTPIAELFRDGAENPNAFDELDIQRYVEAAKQPGALTSAINYYRALFWERARNELRALFGRSRSNNEVQAPTLLIWGEQDAALRVELTEGMERWVPNLRVERLPNASHWVQNDRPEKVSNLLVEFLEG</sequence>
<feature type="domain" description="AB hydrolase-1" evidence="2">
    <location>
        <begin position="25"/>
        <end position="279"/>
    </location>
</feature>
<dbReference type="EMBL" id="FTNO01000001">
    <property type="protein sequence ID" value="SIR09454.1"/>
    <property type="molecule type" value="Genomic_DNA"/>
</dbReference>
<dbReference type="PANTHER" id="PTHR43329">
    <property type="entry name" value="EPOXIDE HYDROLASE"/>
    <property type="match status" value="1"/>
</dbReference>
<name>A0A1N6Y4H7_9EURY</name>
<dbReference type="PRINTS" id="PR00412">
    <property type="entry name" value="EPOXHYDRLASE"/>
</dbReference>
<evidence type="ECO:0000313" key="3">
    <source>
        <dbReference type="EMBL" id="SIR09454.1"/>
    </source>
</evidence>
<gene>
    <name evidence="3" type="ORF">SAMN05421858_1394</name>
</gene>
<dbReference type="InterPro" id="IPR029058">
    <property type="entry name" value="AB_hydrolase_fold"/>
</dbReference>
<dbReference type="Gene3D" id="3.40.50.1820">
    <property type="entry name" value="alpha/beta hydrolase"/>
    <property type="match status" value="1"/>
</dbReference>
<organism evidence="3 4">
    <name type="scientific">Haladaptatus litoreus</name>
    <dbReference type="NCBI Taxonomy" id="553468"/>
    <lineage>
        <taxon>Archaea</taxon>
        <taxon>Methanobacteriati</taxon>
        <taxon>Methanobacteriota</taxon>
        <taxon>Stenosarchaea group</taxon>
        <taxon>Halobacteria</taxon>
        <taxon>Halobacteriales</taxon>
        <taxon>Haladaptataceae</taxon>
        <taxon>Haladaptatus</taxon>
    </lineage>
</organism>
<dbReference type="SUPFAM" id="SSF53474">
    <property type="entry name" value="alpha/beta-Hydrolases"/>
    <property type="match status" value="1"/>
</dbReference>
<dbReference type="PRINTS" id="PR00111">
    <property type="entry name" value="ABHYDROLASE"/>
</dbReference>
<dbReference type="Proteomes" id="UP000186914">
    <property type="component" value="Unassembled WGS sequence"/>
</dbReference>
<dbReference type="OrthoDB" id="299757at2157"/>
<dbReference type="AlphaFoldDB" id="A0A1N6Y4H7"/>
<keyword evidence="1" id="KW-0378">Hydrolase</keyword>
<dbReference type="InterPro" id="IPR000073">
    <property type="entry name" value="AB_hydrolase_1"/>
</dbReference>